<keyword evidence="9 16" id="KW-0227">DNA damage</keyword>
<keyword evidence="14 16" id="KW-0539">Nucleus</keyword>
<comment type="similarity">
    <text evidence="4 16 18">Belongs to the MRE11/RAD32 family.</text>
</comment>
<gene>
    <name evidence="21" type="ORF">ILUMI_09999</name>
</gene>
<comment type="function">
    <text evidence="16">Core component of the MRN complex, which plays a central role in double-strand break (DSB) repair, DNA recombination, maintenance of telomere integrity and meiosis. The MRN complex is involved in the repair of DNA double-strand breaks (DSBs) via homologous recombination (HR), an error-free mechanism which primarily occurs during S and G2 phases. The complex (1) mediates the end resection of damaged DNA, which generates proper single-stranded DNA, a key initial steps in HR, and is (2) required for the recruitment of other repair factors and efficient activation of ATM and ATR upon DNA damage. Within the MRN complex, MRE11 possesses both single-strand endonuclease activity and double-strand-specific 3'-5' exonuclease activity. MRE11 first endonucleolytically cleaves the 5' strand at DNA DSB ends to prevent non-homologous end joining (NHEJ) and licence HR. It then generates a single-stranded DNA gap via 3' to 5' exonucleolytic degradation, which is required for single-strand invasion and recombination.</text>
</comment>
<dbReference type="GO" id="GO:0007095">
    <property type="term" value="P:mitotic G2 DNA damage checkpoint signaling"/>
    <property type="evidence" value="ECO:0007669"/>
    <property type="project" value="TreeGrafter"/>
</dbReference>
<dbReference type="GO" id="GO:0000724">
    <property type="term" value="P:double-strand break repair via homologous recombination"/>
    <property type="evidence" value="ECO:0007669"/>
    <property type="project" value="TreeGrafter"/>
</dbReference>
<evidence type="ECO:0000256" key="2">
    <source>
        <dbReference type="ARBA" id="ARBA00004123"/>
    </source>
</evidence>
<dbReference type="GO" id="GO:0000723">
    <property type="term" value="P:telomere maintenance"/>
    <property type="evidence" value="ECO:0007669"/>
    <property type="project" value="TreeGrafter"/>
</dbReference>
<evidence type="ECO:0000256" key="9">
    <source>
        <dbReference type="ARBA" id="ARBA00022763"/>
    </source>
</evidence>
<protein>
    <recommendedName>
        <fullName evidence="16">Double-strand break repair protein</fullName>
    </recommendedName>
</protein>
<evidence type="ECO:0000256" key="16">
    <source>
        <dbReference type="PIRNR" id="PIRNR000882"/>
    </source>
</evidence>
<evidence type="ECO:0000256" key="17">
    <source>
        <dbReference type="PIRSR" id="PIRSR000882-1"/>
    </source>
</evidence>
<proteinExistence type="inferred from homology"/>
<evidence type="ECO:0000256" key="3">
    <source>
        <dbReference type="ARBA" id="ARBA00004286"/>
    </source>
</evidence>
<dbReference type="PANTHER" id="PTHR10139:SF1">
    <property type="entry name" value="DOUBLE-STRAND BREAK REPAIR PROTEIN MRE11"/>
    <property type="match status" value="1"/>
</dbReference>
<dbReference type="Proteomes" id="UP000801492">
    <property type="component" value="Unassembled WGS sequence"/>
</dbReference>
<sequence length="608" mass="68455">MSHLEETDTENDSEAGNSLSGDTLKILVATDIHLGYKEKDAIRGEDTFVTFEEILQQATKNEVDFILLGGDLFHESKPSPYCIQRCLELLRKYCLSDKPVSIEFLSDQSRNFLSQRVPIVNYEDPNLNIGIPVFSIHGNHDDPTGHKQTSVLDVLASTGLINYFGLWNDLSNVEIRPILLQKGKTKLALYGLSHIKDERLGRLFREKKVHLKKPDGNDWFNMLVLHQNRAARGVKNFIPDSAIPDFMDLVIWGHEHDCKIVPEVTENRVQISQPGSSVATSLASGESLSKNIGLLKVCKQEFVMIPLPLKTVRPFLIDELILENPLSNSYHSEKPSEQAVNQVKEKISQMIEEAKSKYTGPNQAPLPLLRLKVFYYSEQQQFNAVRIGMHFGGRVANPDDIIKLNSFTAKERKKNCNLNLDEDDYEKFVNISEWATSVEDVVMKYFEKDDNRKAMSVLSVKGLTEAVSRFVKHQDDDAFGRIIDKQLKDTVKQLVAMDPEVDKIEEALESIRMQRDQESSNSVQEQDIKMEEVISVSDDERGNNVTEYLLSSDDEVSPISTNTKKAAAKPNARGGRQARGSRGRGGGSTRGKRGKNDSSYGTLDSFCK</sequence>
<dbReference type="GO" id="GO:0000014">
    <property type="term" value="F:single-stranded DNA endodeoxyribonuclease activity"/>
    <property type="evidence" value="ECO:0007669"/>
    <property type="project" value="TreeGrafter"/>
</dbReference>
<dbReference type="InterPro" id="IPR029052">
    <property type="entry name" value="Metallo-depent_PP-like"/>
</dbReference>
<evidence type="ECO:0000256" key="7">
    <source>
        <dbReference type="ARBA" id="ARBA00022723"/>
    </source>
</evidence>
<dbReference type="Pfam" id="PF04152">
    <property type="entry name" value="Mre11_DNA_bind"/>
    <property type="match status" value="1"/>
</dbReference>
<evidence type="ECO:0000313" key="21">
    <source>
        <dbReference type="EMBL" id="KAF2896176.1"/>
    </source>
</evidence>
<dbReference type="SUPFAM" id="SSF56300">
    <property type="entry name" value="Metallo-dependent phosphatases"/>
    <property type="match status" value="1"/>
</dbReference>
<keyword evidence="13 16" id="KW-0464">Manganese</keyword>
<dbReference type="CDD" id="cd00840">
    <property type="entry name" value="MPP_Mre11_N"/>
    <property type="match status" value="1"/>
</dbReference>
<dbReference type="NCBIfam" id="TIGR00583">
    <property type="entry name" value="mre11"/>
    <property type="match status" value="1"/>
</dbReference>
<dbReference type="Pfam" id="PF00149">
    <property type="entry name" value="Metallophos"/>
    <property type="match status" value="1"/>
</dbReference>
<keyword evidence="8 16" id="KW-0255">Endonuclease</keyword>
<dbReference type="GO" id="GO:0030145">
    <property type="term" value="F:manganese ion binding"/>
    <property type="evidence" value="ECO:0007669"/>
    <property type="project" value="UniProtKB-UniRule"/>
</dbReference>
<evidence type="ECO:0000256" key="15">
    <source>
        <dbReference type="ARBA" id="ARBA00023254"/>
    </source>
</evidence>
<feature type="active site" description="Proton donor" evidence="17">
    <location>
        <position position="140"/>
    </location>
</feature>
<keyword evidence="12 16" id="KW-0234">DNA repair</keyword>
<evidence type="ECO:0000256" key="8">
    <source>
        <dbReference type="ARBA" id="ARBA00022759"/>
    </source>
</evidence>
<evidence type="ECO:0000256" key="10">
    <source>
        <dbReference type="ARBA" id="ARBA00022801"/>
    </source>
</evidence>
<evidence type="ECO:0000256" key="19">
    <source>
        <dbReference type="SAM" id="MobiDB-lite"/>
    </source>
</evidence>
<dbReference type="AlphaFoldDB" id="A0A8K0GEJ3"/>
<comment type="caution">
    <text evidence="21">The sequence shown here is derived from an EMBL/GenBank/DDBJ whole genome shotgun (WGS) entry which is preliminary data.</text>
</comment>
<dbReference type="InterPro" id="IPR007281">
    <property type="entry name" value="Mre11_DNA-bd"/>
</dbReference>
<evidence type="ECO:0000256" key="1">
    <source>
        <dbReference type="ARBA" id="ARBA00001936"/>
    </source>
</evidence>
<accession>A0A8K0GEJ3</accession>
<keyword evidence="11 16" id="KW-0269">Exonuclease</keyword>
<dbReference type="GO" id="GO:0042138">
    <property type="term" value="P:meiotic DNA double-strand break formation"/>
    <property type="evidence" value="ECO:0007669"/>
    <property type="project" value="TreeGrafter"/>
</dbReference>
<dbReference type="GO" id="GO:0006303">
    <property type="term" value="P:double-strand break repair via nonhomologous end joining"/>
    <property type="evidence" value="ECO:0007669"/>
    <property type="project" value="TreeGrafter"/>
</dbReference>
<feature type="compositionally biased region" description="Low complexity" evidence="19">
    <location>
        <begin position="564"/>
        <end position="580"/>
    </location>
</feature>
<evidence type="ECO:0000256" key="12">
    <source>
        <dbReference type="ARBA" id="ARBA00023204"/>
    </source>
</evidence>
<dbReference type="PIRSF" id="PIRSF000882">
    <property type="entry name" value="DSB_repair_MRE11"/>
    <property type="match status" value="1"/>
</dbReference>
<evidence type="ECO:0000256" key="14">
    <source>
        <dbReference type="ARBA" id="ARBA00023242"/>
    </source>
</evidence>
<dbReference type="GO" id="GO:0035861">
    <property type="term" value="C:site of double-strand break"/>
    <property type="evidence" value="ECO:0007669"/>
    <property type="project" value="TreeGrafter"/>
</dbReference>
<evidence type="ECO:0000256" key="4">
    <source>
        <dbReference type="ARBA" id="ARBA00009028"/>
    </source>
</evidence>
<keyword evidence="5" id="KW-0158">Chromosome</keyword>
<keyword evidence="7" id="KW-0479">Metal-binding</keyword>
<dbReference type="Gene3D" id="3.30.110.110">
    <property type="entry name" value="Mre11, capping domain"/>
    <property type="match status" value="1"/>
</dbReference>
<comment type="cofactor">
    <cofactor evidence="1 16">
        <name>Mn(2+)</name>
        <dbReference type="ChEBI" id="CHEBI:29035"/>
    </cofactor>
</comment>
<keyword evidence="22" id="KW-1185">Reference proteome</keyword>
<dbReference type="SMART" id="SM01347">
    <property type="entry name" value="Mre11_DNA_bind"/>
    <property type="match status" value="1"/>
</dbReference>
<evidence type="ECO:0000313" key="22">
    <source>
        <dbReference type="Proteomes" id="UP000801492"/>
    </source>
</evidence>
<organism evidence="21 22">
    <name type="scientific">Ignelater luminosus</name>
    <name type="common">Cucubano</name>
    <name type="synonym">Pyrophorus luminosus</name>
    <dbReference type="NCBI Taxonomy" id="2038154"/>
    <lineage>
        <taxon>Eukaryota</taxon>
        <taxon>Metazoa</taxon>
        <taxon>Ecdysozoa</taxon>
        <taxon>Arthropoda</taxon>
        <taxon>Hexapoda</taxon>
        <taxon>Insecta</taxon>
        <taxon>Pterygota</taxon>
        <taxon>Neoptera</taxon>
        <taxon>Endopterygota</taxon>
        <taxon>Coleoptera</taxon>
        <taxon>Polyphaga</taxon>
        <taxon>Elateriformia</taxon>
        <taxon>Elateroidea</taxon>
        <taxon>Elateridae</taxon>
        <taxon>Agrypninae</taxon>
        <taxon>Pyrophorini</taxon>
        <taxon>Ignelater</taxon>
    </lineage>
</organism>
<feature type="compositionally biased region" description="Basic and acidic residues" evidence="19">
    <location>
        <begin position="526"/>
        <end position="542"/>
    </location>
</feature>
<dbReference type="GO" id="GO:0097552">
    <property type="term" value="P:mitochondrial double-strand break repair via homologous recombination"/>
    <property type="evidence" value="ECO:0007669"/>
    <property type="project" value="TreeGrafter"/>
</dbReference>
<dbReference type="InterPro" id="IPR004843">
    <property type="entry name" value="Calcineurin-like_PHP"/>
</dbReference>
<dbReference type="OrthoDB" id="30417at2759"/>
<reference evidence="21" key="1">
    <citation type="submission" date="2019-08" db="EMBL/GenBank/DDBJ databases">
        <title>The genome of the North American firefly Photinus pyralis.</title>
        <authorList>
            <consortium name="Photinus pyralis genome working group"/>
            <person name="Fallon T.R."/>
            <person name="Sander Lower S.E."/>
            <person name="Weng J.-K."/>
        </authorList>
    </citation>
    <scope>NUCLEOTIDE SEQUENCE</scope>
    <source>
        <strain evidence="21">TRF0915ILg1</strain>
        <tissue evidence="21">Whole body</tissue>
    </source>
</reference>
<feature type="region of interest" description="Disordered" evidence="19">
    <location>
        <begin position="512"/>
        <end position="608"/>
    </location>
</feature>
<evidence type="ECO:0000256" key="11">
    <source>
        <dbReference type="ARBA" id="ARBA00022839"/>
    </source>
</evidence>
<dbReference type="FunFam" id="3.60.21.10:FF:000011">
    <property type="entry name" value="Double-strand break repair protein"/>
    <property type="match status" value="1"/>
</dbReference>
<dbReference type="InterPro" id="IPR038487">
    <property type="entry name" value="Mre11_capping_dom"/>
</dbReference>
<dbReference type="GO" id="GO:0031573">
    <property type="term" value="P:mitotic intra-S DNA damage checkpoint signaling"/>
    <property type="evidence" value="ECO:0007669"/>
    <property type="project" value="TreeGrafter"/>
</dbReference>
<evidence type="ECO:0000256" key="13">
    <source>
        <dbReference type="ARBA" id="ARBA00023211"/>
    </source>
</evidence>
<evidence type="ECO:0000256" key="5">
    <source>
        <dbReference type="ARBA" id="ARBA00022454"/>
    </source>
</evidence>
<dbReference type="GO" id="GO:0030870">
    <property type="term" value="C:Mre11 complex"/>
    <property type="evidence" value="ECO:0007669"/>
    <property type="project" value="UniProtKB-UniRule"/>
</dbReference>
<feature type="domain" description="Mre11 DNA-binding" evidence="20">
    <location>
        <begin position="302"/>
        <end position="470"/>
    </location>
</feature>
<dbReference type="InterPro" id="IPR041796">
    <property type="entry name" value="Mre11_N"/>
</dbReference>
<keyword evidence="6 16" id="KW-0540">Nuclease</keyword>
<evidence type="ECO:0000256" key="18">
    <source>
        <dbReference type="RuleBase" id="RU003447"/>
    </source>
</evidence>
<dbReference type="GO" id="GO:0008296">
    <property type="term" value="F:3'-5'-DNA exonuclease activity"/>
    <property type="evidence" value="ECO:0007669"/>
    <property type="project" value="InterPro"/>
</dbReference>
<dbReference type="Gene3D" id="3.60.21.10">
    <property type="match status" value="1"/>
</dbReference>
<keyword evidence="10 16" id="KW-0378">Hydrolase</keyword>
<dbReference type="InterPro" id="IPR003701">
    <property type="entry name" value="Mre11"/>
</dbReference>
<name>A0A8K0GEJ3_IGNLU</name>
<evidence type="ECO:0000256" key="6">
    <source>
        <dbReference type="ARBA" id="ARBA00022722"/>
    </source>
</evidence>
<dbReference type="PANTHER" id="PTHR10139">
    <property type="entry name" value="DOUBLE-STRAND BREAK REPAIR PROTEIN MRE11"/>
    <property type="match status" value="1"/>
</dbReference>
<dbReference type="EMBL" id="VTPC01005319">
    <property type="protein sequence ID" value="KAF2896176.1"/>
    <property type="molecule type" value="Genomic_DNA"/>
</dbReference>
<comment type="subcellular location">
    <subcellularLocation>
        <location evidence="3">Chromosome</location>
    </subcellularLocation>
    <subcellularLocation>
        <location evidence="2 16">Nucleus</location>
    </subcellularLocation>
</comment>
<keyword evidence="15 16" id="KW-0469">Meiosis</keyword>
<evidence type="ECO:0000259" key="20">
    <source>
        <dbReference type="SMART" id="SM01347"/>
    </source>
</evidence>